<accession>A0A1J0VU69</accession>
<reference evidence="6" key="1">
    <citation type="submission" date="2016-11" db="EMBL/GenBank/DDBJ databases">
        <authorList>
            <person name="Jaros S."/>
            <person name="Januszkiewicz K."/>
            <person name="Wedrychowicz H."/>
        </authorList>
    </citation>
    <scope>NUCLEOTIDE SEQUENCE [LARGE SCALE GENOMIC DNA]</scope>
    <source>
        <strain evidence="6">Y48</strain>
    </source>
</reference>
<feature type="compositionally biased region" description="Low complexity" evidence="3">
    <location>
        <begin position="34"/>
        <end position="50"/>
    </location>
</feature>
<feature type="signal peptide" evidence="4">
    <location>
        <begin position="1"/>
        <end position="19"/>
    </location>
</feature>
<dbReference type="OrthoDB" id="4548368at2"/>
<feature type="chain" id="PRO_5039265955" description="Low molecular weight antigen MTB12-like C-terminal domain-containing protein" evidence="4">
    <location>
        <begin position="20"/>
        <end position="166"/>
    </location>
</feature>
<evidence type="ECO:0000259" key="5">
    <source>
        <dbReference type="Pfam" id="PF26580"/>
    </source>
</evidence>
<feature type="domain" description="Low molecular weight antigen MTB12-like C-terminal" evidence="5">
    <location>
        <begin position="53"/>
        <end position="162"/>
    </location>
</feature>
<evidence type="ECO:0000256" key="2">
    <source>
        <dbReference type="ARBA" id="ARBA00093774"/>
    </source>
</evidence>
<evidence type="ECO:0000256" key="1">
    <source>
        <dbReference type="ARBA" id="ARBA00022729"/>
    </source>
</evidence>
<keyword evidence="1 4" id="KW-0732">Signal</keyword>
<dbReference type="Proteomes" id="UP000183810">
    <property type="component" value="Chromosome"/>
</dbReference>
<evidence type="ECO:0000313" key="7">
    <source>
        <dbReference type="Proteomes" id="UP000183810"/>
    </source>
</evidence>
<proteinExistence type="inferred from homology"/>
<dbReference type="KEGG" id="nsl:BOX37_18300"/>
<keyword evidence="7" id="KW-1185">Reference proteome</keyword>
<evidence type="ECO:0000256" key="4">
    <source>
        <dbReference type="SAM" id="SignalP"/>
    </source>
</evidence>
<dbReference type="AlphaFoldDB" id="A0A1J0VU69"/>
<evidence type="ECO:0000256" key="3">
    <source>
        <dbReference type="SAM" id="MobiDB-lite"/>
    </source>
</evidence>
<organism evidence="6 7">
    <name type="scientific">Nocardia mangyaensis</name>
    <dbReference type="NCBI Taxonomy" id="2213200"/>
    <lineage>
        <taxon>Bacteria</taxon>
        <taxon>Bacillati</taxon>
        <taxon>Actinomycetota</taxon>
        <taxon>Actinomycetes</taxon>
        <taxon>Mycobacteriales</taxon>
        <taxon>Nocardiaceae</taxon>
        <taxon>Nocardia</taxon>
    </lineage>
</organism>
<comment type="similarity">
    <text evidence="2">Belongs to the MTB12 family.</text>
</comment>
<evidence type="ECO:0000313" key="6">
    <source>
        <dbReference type="EMBL" id="APE35580.1"/>
    </source>
</evidence>
<dbReference type="RefSeq" id="WP_071928767.1">
    <property type="nucleotide sequence ID" value="NZ_CP018082.1"/>
</dbReference>
<protein>
    <recommendedName>
        <fullName evidence="5">Low molecular weight antigen MTB12-like C-terminal domain-containing protein</fullName>
    </recommendedName>
</protein>
<dbReference type="Pfam" id="PF26580">
    <property type="entry name" value="Mtb12_C"/>
    <property type="match status" value="1"/>
</dbReference>
<dbReference type="EMBL" id="CP018082">
    <property type="protein sequence ID" value="APE35580.1"/>
    <property type="molecule type" value="Genomic_DNA"/>
</dbReference>
<sequence length="166" mass="16900">MRNTLRRKAMACCGLVAVAIVTVVGCGSDDEEASSPSTPSAVTTSAEAAAADPATVESITDAYLLFFDGKAPADQKVAMVEKGAEFTPLLEAQAANPQAQSTSVTVGGVKLIDADNADVTYSLLMNGEPVLPDQTGQAVREGGQWKVAAATYCALMAIQGGTSPAC</sequence>
<gene>
    <name evidence="6" type="ORF">BOX37_18300</name>
</gene>
<dbReference type="PROSITE" id="PS51257">
    <property type="entry name" value="PROKAR_LIPOPROTEIN"/>
    <property type="match status" value="1"/>
</dbReference>
<name>A0A1J0VU69_9NOCA</name>
<dbReference type="InterPro" id="IPR058644">
    <property type="entry name" value="Mtb12-like_C"/>
</dbReference>
<feature type="region of interest" description="Disordered" evidence="3">
    <location>
        <begin position="29"/>
        <end position="50"/>
    </location>
</feature>